<dbReference type="AlphaFoldDB" id="A0A6C0K2L2"/>
<organism evidence="2">
    <name type="scientific">viral metagenome</name>
    <dbReference type="NCBI Taxonomy" id="1070528"/>
    <lineage>
        <taxon>unclassified sequences</taxon>
        <taxon>metagenomes</taxon>
        <taxon>organismal metagenomes</taxon>
    </lineage>
</organism>
<dbReference type="PROSITE" id="PS50089">
    <property type="entry name" value="ZF_RING_2"/>
    <property type="match status" value="1"/>
</dbReference>
<sequence length="293" mass="33495">MFYLGSTSSSQASSIDSLMKSSNENESDTLSENSDNVSNIMLSVSSEETNEYITEYSQDCCVLANYIREHFETSNIYVFRCVKIDGVYCCCVLYRDEKILNIESVRVLVKNDEGTPENYSLHFEYYDTIENAIELVNIIVTTYKLYNGDLYSPEDYAHLIAEEPFIPYSEKQRCPVCNTNTSDITSCGHYICFRCREQSIYLGTKNCPTCNKPNILHIYHNDANVINNFHYHDLVSAIQSEELDKEEDDALESYGPTEQLIAKQLHSFVLNNPGFINSIAEFIGIFNRFIGNP</sequence>
<evidence type="ECO:0000259" key="1">
    <source>
        <dbReference type="PROSITE" id="PS50089"/>
    </source>
</evidence>
<dbReference type="InterPro" id="IPR001841">
    <property type="entry name" value="Znf_RING"/>
</dbReference>
<accession>A0A6C0K2L2</accession>
<dbReference type="SUPFAM" id="SSF57850">
    <property type="entry name" value="RING/U-box"/>
    <property type="match status" value="1"/>
</dbReference>
<name>A0A6C0K2L2_9ZZZZ</name>
<feature type="domain" description="RING-type" evidence="1">
    <location>
        <begin position="174"/>
        <end position="211"/>
    </location>
</feature>
<dbReference type="Gene3D" id="3.30.40.10">
    <property type="entry name" value="Zinc/RING finger domain, C3HC4 (zinc finger)"/>
    <property type="match status" value="1"/>
</dbReference>
<protein>
    <recommendedName>
        <fullName evidence="1">RING-type domain-containing protein</fullName>
    </recommendedName>
</protein>
<dbReference type="EMBL" id="MN740753">
    <property type="protein sequence ID" value="QHU10304.1"/>
    <property type="molecule type" value="Genomic_DNA"/>
</dbReference>
<dbReference type="InterPro" id="IPR013083">
    <property type="entry name" value="Znf_RING/FYVE/PHD"/>
</dbReference>
<dbReference type="SMART" id="SM00184">
    <property type="entry name" value="RING"/>
    <property type="match status" value="1"/>
</dbReference>
<evidence type="ECO:0000313" key="2">
    <source>
        <dbReference type="EMBL" id="QHU10304.1"/>
    </source>
</evidence>
<reference evidence="2" key="1">
    <citation type="journal article" date="2020" name="Nature">
        <title>Giant virus diversity and host interactions through global metagenomics.</title>
        <authorList>
            <person name="Schulz F."/>
            <person name="Roux S."/>
            <person name="Paez-Espino D."/>
            <person name="Jungbluth S."/>
            <person name="Walsh D.A."/>
            <person name="Denef V.J."/>
            <person name="McMahon K.D."/>
            <person name="Konstantinidis K.T."/>
            <person name="Eloe-Fadrosh E.A."/>
            <person name="Kyrpides N.C."/>
            <person name="Woyke T."/>
        </authorList>
    </citation>
    <scope>NUCLEOTIDE SEQUENCE</scope>
    <source>
        <strain evidence="2">GVMAG-S-1101164-67</strain>
    </source>
</reference>
<proteinExistence type="predicted"/>